<dbReference type="Proteomes" id="UP000245667">
    <property type="component" value="Unassembled WGS sequence"/>
</dbReference>
<sequence>MKILVTGAAGFIGFHTANKLIEQGHEVIGLDNINDYYDIGLKFGRLEELGVSKEYAEKFDTLVESKKYQGRFKFIRMNLEDKAALPKLFSTENFDVVCNLAAQAGVRYSLENPEAYIDSNVVGFLNILECCRHHNIKHLVYASSSSVYGMNTKIPFETSDNVDHPISLYAATKKSNELMAHTYSHLYGFPTTGLRFFTVYGPWGRPDMALFLFTDAMIKGKPIKVFNKGVMERDFTYIDDIVEGVVRIIEKSTKKRTANQELYKLYNIGNNTSVKLLDFIEAIEQSLGLTAKKVMLPMQPGDVAKTWANVDDLIRDYDYHPNTPITKGIDSFVAWYKKYYKIPN</sequence>
<dbReference type="InterPro" id="IPR036291">
    <property type="entry name" value="NAD(P)-bd_dom_sf"/>
</dbReference>
<reference evidence="3 6" key="2">
    <citation type="submission" date="2020-07" db="EMBL/GenBank/DDBJ databases">
        <title>The draft genome sequence of Maribacter polysiphoniae KCTC 22021.</title>
        <authorList>
            <person name="Mu L."/>
        </authorList>
    </citation>
    <scope>NUCLEOTIDE SEQUENCE [LARGE SCALE GENOMIC DNA]</scope>
    <source>
        <strain evidence="3 6">KCTC 22021</strain>
    </source>
</reference>
<organism evidence="4 5">
    <name type="scientific">Maribacter polysiphoniae</name>
    <dbReference type="NCBI Taxonomy" id="429344"/>
    <lineage>
        <taxon>Bacteria</taxon>
        <taxon>Pseudomonadati</taxon>
        <taxon>Bacteroidota</taxon>
        <taxon>Flavobacteriia</taxon>
        <taxon>Flavobacteriales</taxon>
        <taxon>Flavobacteriaceae</taxon>
        <taxon>Maribacter</taxon>
    </lineage>
</organism>
<evidence type="ECO:0000313" key="5">
    <source>
        <dbReference type="Proteomes" id="UP000245667"/>
    </source>
</evidence>
<dbReference type="Proteomes" id="UP000651837">
    <property type="component" value="Unassembled WGS sequence"/>
</dbReference>
<evidence type="ECO:0000313" key="3">
    <source>
        <dbReference type="EMBL" id="MBD1262672.1"/>
    </source>
</evidence>
<dbReference type="OrthoDB" id="9801785at2"/>
<reference evidence="4 5" key="1">
    <citation type="submission" date="2018-05" db="EMBL/GenBank/DDBJ databases">
        <title>Genomic Encyclopedia of Archaeal and Bacterial Type Strains, Phase II (KMG-II): from individual species to whole genera.</title>
        <authorList>
            <person name="Goeker M."/>
        </authorList>
    </citation>
    <scope>NUCLEOTIDE SEQUENCE [LARGE SCALE GENOMIC DNA]</scope>
    <source>
        <strain evidence="4 5">DSM 23514</strain>
    </source>
</reference>
<dbReference type="PRINTS" id="PR01713">
    <property type="entry name" value="NUCEPIMERASE"/>
</dbReference>
<name>A0A316DUJ0_9FLAO</name>
<accession>A0A316DUJ0</accession>
<evidence type="ECO:0000313" key="4">
    <source>
        <dbReference type="EMBL" id="PWK21128.1"/>
    </source>
</evidence>
<dbReference type="Pfam" id="PF01370">
    <property type="entry name" value="Epimerase"/>
    <property type="match status" value="1"/>
</dbReference>
<dbReference type="CDD" id="cd05253">
    <property type="entry name" value="UDP_GE_SDE_e"/>
    <property type="match status" value="1"/>
</dbReference>
<dbReference type="Gene3D" id="3.40.50.720">
    <property type="entry name" value="NAD(P)-binding Rossmann-like Domain"/>
    <property type="match status" value="1"/>
</dbReference>
<evidence type="ECO:0000259" key="2">
    <source>
        <dbReference type="Pfam" id="PF01370"/>
    </source>
</evidence>
<comment type="caution">
    <text evidence="4">The sequence shown here is derived from an EMBL/GenBank/DDBJ whole genome shotgun (WGS) entry which is preliminary data.</text>
</comment>
<dbReference type="PANTHER" id="PTHR43574">
    <property type="entry name" value="EPIMERASE-RELATED"/>
    <property type="match status" value="1"/>
</dbReference>
<evidence type="ECO:0000313" key="6">
    <source>
        <dbReference type="Proteomes" id="UP000651837"/>
    </source>
</evidence>
<dbReference type="InterPro" id="IPR001509">
    <property type="entry name" value="Epimerase_deHydtase"/>
</dbReference>
<dbReference type="RefSeq" id="WP_109654211.1">
    <property type="nucleotide sequence ID" value="NZ_JACWLN010000012.1"/>
</dbReference>
<keyword evidence="1" id="KW-0520">NAD</keyword>
<keyword evidence="6" id="KW-1185">Reference proteome</keyword>
<protein>
    <submittedName>
        <fullName evidence="3">NAD-dependent epimerase</fullName>
    </submittedName>
    <submittedName>
        <fullName evidence="4">UDP-glucuronate 4-epimerase</fullName>
    </submittedName>
</protein>
<proteinExistence type="predicted"/>
<feature type="domain" description="NAD-dependent epimerase/dehydratase" evidence="2">
    <location>
        <begin position="3"/>
        <end position="269"/>
    </location>
</feature>
<evidence type="ECO:0000256" key="1">
    <source>
        <dbReference type="ARBA" id="ARBA00023027"/>
    </source>
</evidence>
<dbReference type="EMBL" id="QGGQ01000013">
    <property type="protein sequence ID" value="PWK21128.1"/>
    <property type="molecule type" value="Genomic_DNA"/>
</dbReference>
<dbReference type="AlphaFoldDB" id="A0A316DUJ0"/>
<dbReference type="EMBL" id="JACWLN010000012">
    <property type="protein sequence ID" value="MBD1262672.1"/>
    <property type="molecule type" value="Genomic_DNA"/>
</dbReference>
<dbReference type="SUPFAM" id="SSF51735">
    <property type="entry name" value="NAD(P)-binding Rossmann-fold domains"/>
    <property type="match status" value="1"/>
</dbReference>
<gene>
    <name evidence="3" type="ORF">HZY62_18895</name>
    <name evidence="4" type="ORF">LX92_03929</name>
</gene>